<accession>A0A193GM31</accession>
<dbReference type="SUPFAM" id="SSF46785">
    <property type="entry name" value="Winged helix' DNA-binding domain"/>
    <property type="match status" value="1"/>
</dbReference>
<sequence>MKGFDLHQLRIFVTVMDAGSLTAGAPRAFLSQSAASEQLRKLEERCGQALLHRSKAGVRATPAGERLLAHARRLLAMSEEAWRDVQGQPLAGELRIDVTDYFRPADLAVLLARLGEHYPRLRLRVRIRKSDEVEQAFASGEIDIGLSMRISGPKPATKKAVPGSARPLRRERLHWVGAPGMRRPRSTPLRLLALPDSCSVHRFVVGLLKRRSIPYSVVHEASGVAGLQAALSAGLGIACLNESAMGTGLAALASPHGLPKLPDAQFHLLSGNGQGQDDALASRVAQLLIEHLAT</sequence>
<dbReference type="AlphaFoldDB" id="A0A193GM31"/>
<keyword evidence="4" id="KW-0804">Transcription</keyword>
<dbReference type="Gene3D" id="1.10.10.10">
    <property type="entry name" value="Winged helix-like DNA-binding domain superfamily/Winged helix DNA-binding domain"/>
    <property type="match status" value="1"/>
</dbReference>
<dbReference type="SUPFAM" id="SSF53850">
    <property type="entry name" value="Periplasmic binding protein-like II"/>
    <property type="match status" value="1"/>
</dbReference>
<evidence type="ECO:0000256" key="1">
    <source>
        <dbReference type="ARBA" id="ARBA00009437"/>
    </source>
</evidence>
<dbReference type="GO" id="GO:0003677">
    <property type="term" value="F:DNA binding"/>
    <property type="evidence" value="ECO:0007669"/>
    <property type="project" value="UniProtKB-KW"/>
</dbReference>
<evidence type="ECO:0000259" key="5">
    <source>
        <dbReference type="PROSITE" id="PS50931"/>
    </source>
</evidence>
<comment type="similarity">
    <text evidence="1">Belongs to the LysR transcriptional regulatory family.</text>
</comment>
<dbReference type="OrthoDB" id="8809624at2"/>
<keyword evidence="2" id="KW-0805">Transcription regulation</keyword>
<keyword evidence="3" id="KW-0238">DNA-binding</keyword>
<dbReference type="InterPro" id="IPR036390">
    <property type="entry name" value="WH_DNA-bd_sf"/>
</dbReference>
<gene>
    <name evidence="6" type="ORF">BAU07_08575</name>
</gene>
<dbReference type="FunFam" id="1.10.10.10:FF:000001">
    <property type="entry name" value="LysR family transcriptional regulator"/>
    <property type="match status" value="1"/>
</dbReference>
<dbReference type="InterPro" id="IPR000847">
    <property type="entry name" value="LysR_HTH_N"/>
</dbReference>
<dbReference type="PANTHER" id="PTHR30579">
    <property type="entry name" value="TRANSCRIPTIONAL REGULATOR"/>
    <property type="match status" value="1"/>
</dbReference>
<dbReference type="EMBL" id="CP016172">
    <property type="protein sequence ID" value="ANN80339.1"/>
    <property type="molecule type" value="Genomic_DNA"/>
</dbReference>
<dbReference type="GO" id="GO:0003700">
    <property type="term" value="F:DNA-binding transcription factor activity"/>
    <property type="evidence" value="ECO:0007669"/>
    <property type="project" value="InterPro"/>
</dbReference>
<name>A0A193GM31_9BORD</name>
<evidence type="ECO:0000256" key="2">
    <source>
        <dbReference type="ARBA" id="ARBA00023015"/>
    </source>
</evidence>
<evidence type="ECO:0000313" key="7">
    <source>
        <dbReference type="Proteomes" id="UP000091926"/>
    </source>
</evidence>
<dbReference type="RefSeq" id="WP_066665086.1">
    <property type="nucleotide sequence ID" value="NZ_CBCSCL010000014.1"/>
</dbReference>
<dbReference type="KEGG" id="bfz:BAU07_08575"/>
<organism evidence="6 7">
    <name type="scientific">Bordetella flabilis</name>
    <dbReference type="NCBI Taxonomy" id="463014"/>
    <lineage>
        <taxon>Bacteria</taxon>
        <taxon>Pseudomonadati</taxon>
        <taxon>Pseudomonadota</taxon>
        <taxon>Betaproteobacteria</taxon>
        <taxon>Burkholderiales</taxon>
        <taxon>Alcaligenaceae</taxon>
        <taxon>Bordetella</taxon>
    </lineage>
</organism>
<feature type="domain" description="HTH lysR-type" evidence="5">
    <location>
        <begin position="4"/>
        <end position="61"/>
    </location>
</feature>
<dbReference type="InterPro" id="IPR050176">
    <property type="entry name" value="LTTR"/>
</dbReference>
<proteinExistence type="inferred from homology"/>
<dbReference type="Gene3D" id="3.40.190.10">
    <property type="entry name" value="Periplasmic binding protein-like II"/>
    <property type="match status" value="2"/>
</dbReference>
<reference evidence="6 7" key="1">
    <citation type="submission" date="2016-06" db="EMBL/GenBank/DDBJ databases">
        <title>Complete genome sequences of Bordetella bronchialis and Bordetella flabilis.</title>
        <authorList>
            <person name="LiPuma J.J."/>
            <person name="Spilker T."/>
        </authorList>
    </citation>
    <scope>NUCLEOTIDE SEQUENCE [LARGE SCALE GENOMIC DNA]</scope>
    <source>
        <strain evidence="6 7">AU10664</strain>
    </source>
</reference>
<dbReference type="PANTHER" id="PTHR30579:SF7">
    <property type="entry name" value="HTH-TYPE TRANSCRIPTIONAL REGULATOR LRHA-RELATED"/>
    <property type="match status" value="1"/>
</dbReference>
<dbReference type="STRING" id="463014.BAU07_08575"/>
<dbReference type="Pfam" id="PF03466">
    <property type="entry name" value="LysR_substrate"/>
    <property type="match status" value="1"/>
</dbReference>
<dbReference type="PROSITE" id="PS50931">
    <property type="entry name" value="HTH_LYSR"/>
    <property type="match status" value="1"/>
</dbReference>
<dbReference type="InterPro" id="IPR036388">
    <property type="entry name" value="WH-like_DNA-bd_sf"/>
</dbReference>
<protein>
    <submittedName>
        <fullName evidence="6">LysR family transcriptional regulator</fullName>
    </submittedName>
</protein>
<evidence type="ECO:0000256" key="4">
    <source>
        <dbReference type="ARBA" id="ARBA00023163"/>
    </source>
</evidence>
<evidence type="ECO:0000256" key="3">
    <source>
        <dbReference type="ARBA" id="ARBA00023125"/>
    </source>
</evidence>
<dbReference type="InterPro" id="IPR005119">
    <property type="entry name" value="LysR_subst-bd"/>
</dbReference>
<dbReference type="Pfam" id="PF00126">
    <property type="entry name" value="HTH_1"/>
    <property type="match status" value="1"/>
</dbReference>
<keyword evidence="7" id="KW-1185">Reference proteome</keyword>
<dbReference type="Proteomes" id="UP000091926">
    <property type="component" value="Chromosome"/>
</dbReference>
<evidence type="ECO:0000313" key="6">
    <source>
        <dbReference type="EMBL" id="ANN80339.1"/>
    </source>
</evidence>